<accession>M6UQI8</accession>
<reference evidence="1 2" key="1">
    <citation type="submission" date="2013-01" db="EMBL/GenBank/DDBJ databases">
        <authorList>
            <person name="Harkins D.M."/>
            <person name="Durkin A.S."/>
            <person name="Brinkac L.M."/>
            <person name="Haft D.H."/>
            <person name="Selengut J.D."/>
            <person name="Sanka R."/>
            <person name="DePew J."/>
            <person name="Purushe J."/>
            <person name="Matthias M.A."/>
            <person name="Vinetz J.M."/>
            <person name="Sutton G.G."/>
            <person name="Nierman W.C."/>
            <person name="Fouts D.E."/>
        </authorList>
    </citation>
    <scope>NUCLEOTIDE SEQUENCE [LARGE SCALE GENOMIC DNA]</scope>
    <source>
        <strain evidence="1 2">ZUN179</strain>
    </source>
</reference>
<proteinExistence type="predicted"/>
<evidence type="ECO:0000313" key="2">
    <source>
        <dbReference type="Proteomes" id="UP000012160"/>
    </source>
</evidence>
<sequence>MIFTLPIVKPLRISRLTFYVTGSSCNSPLVWKKQNEYLRFPIFLEKISII</sequence>
<gene>
    <name evidence="1" type="ORF">LEP1GSC187_0575</name>
</gene>
<comment type="caution">
    <text evidence="1">The sequence shown here is derived from an EMBL/GenBank/DDBJ whole genome shotgun (WGS) entry which is preliminary data.</text>
</comment>
<dbReference type="AlphaFoldDB" id="M6UQI8"/>
<evidence type="ECO:0000313" key="1">
    <source>
        <dbReference type="EMBL" id="EMO43329.1"/>
    </source>
</evidence>
<organism evidence="1 2">
    <name type="scientific">Leptospira santarosai str. ZUN179</name>
    <dbReference type="NCBI Taxonomy" id="1049985"/>
    <lineage>
        <taxon>Bacteria</taxon>
        <taxon>Pseudomonadati</taxon>
        <taxon>Spirochaetota</taxon>
        <taxon>Spirochaetia</taxon>
        <taxon>Leptospirales</taxon>
        <taxon>Leptospiraceae</taxon>
        <taxon>Leptospira</taxon>
    </lineage>
</organism>
<dbReference type="EMBL" id="AHOQ02000055">
    <property type="protein sequence ID" value="EMO43329.1"/>
    <property type="molecule type" value="Genomic_DNA"/>
</dbReference>
<name>M6UQI8_9LEPT</name>
<protein>
    <submittedName>
        <fullName evidence="1">Uncharacterized protein</fullName>
    </submittedName>
</protein>
<dbReference type="Proteomes" id="UP000012160">
    <property type="component" value="Unassembled WGS sequence"/>
</dbReference>